<evidence type="ECO:0000256" key="6">
    <source>
        <dbReference type="RuleBase" id="RU367044"/>
    </source>
</evidence>
<protein>
    <recommendedName>
        <fullName evidence="6">S-protein homolog</fullName>
    </recommendedName>
</protein>
<gene>
    <name evidence="7" type="ORF">V6N11_017443</name>
</gene>
<dbReference type="Pfam" id="PF05938">
    <property type="entry name" value="Self-incomp_S1"/>
    <property type="match status" value="1"/>
</dbReference>
<keyword evidence="5 6" id="KW-0732">Signal</keyword>
<dbReference type="EMBL" id="JBBPBN010000004">
    <property type="protein sequence ID" value="KAK9042368.1"/>
    <property type="molecule type" value="Genomic_DNA"/>
</dbReference>
<feature type="signal peptide" evidence="6">
    <location>
        <begin position="1"/>
        <end position="23"/>
    </location>
</feature>
<feature type="chain" id="PRO_5044964378" description="S-protein homolog" evidence="6">
    <location>
        <begin position="24"/>
        <end position="87"/>
    </location>
</feature>
<keyword evidence="8" id="KW-1185">Reference proteome</keyword>
<accession>A0ABR2TYT4</accession>
<evidence type="ECO:0000313" key="8">
    <source>
        <dbReference type="Proteomes" id="UP001396334"/>
    </source>
</evidence>
<dbReference type="InterPro" id="IPR010264">
    <property type="entry name" value="Self-incomp_S1"/>
</dbReference>
<dbReference type="Proteomes" id="UP001396334">
    <property type="component" value="Unassembled WGS sequence"/>
</dbReference>
<evidence type="ECO:0000256" key="2">
    <source>
        <dbReference type="ARBA" id="ARBA00005581"/>
    </source>
</evidence>
<comment type="similarity">
    <text evidence="2 6">Belongs to the plant self-incompatibility (S1) protein family.</text>
</comment>
<reference evidence="7 8" key="1">
    <citation type="journal article" date="2024" name="G3 (Bethesda)">
        <title>Genome assembly of Hibiscus sabdariffa L. provides insights into metabolisms of medicinal natural products.</title>
        <authorList>
            <person name="Kim T."/>
        </authorList>
    </citation>
    <scope>NUCLEOTIDE SEQUENCE [LARGE SCALE GENOMIC DNA]</scope>
    <source>
        <strain evidence="7">TK-2024</strain>
        <tissue evidence="7">Old leaves</tissue>
    </source>
</reference>
<proteinExistence type="inferred from homology"/>
<dbReference type="PANTHER" id="PTHR31232:SF133">
    <property type="entry name" value="S-PROTEIN HOMOLOG"/>
    <property type="match status" value="1"/>
</dbReference>
<keyword evidence="3 6" id="KW-0713">Self-incompatibility</keyword>
<organism evidence="7 8">
    <name type="scientific">Hibiscus sabdariffa</name>
    <name type="common">roselle</name>
    <dbReference type="NCBI Taxonomy" id="183260"/>
    <lineage>
        <taxon>Eukaryota</taxon>
        <taxon>Viridiplantae</taxon>
        <taxon>Streptophyta</taxon>
        <taxon>Embryophyta</taxon>
        <taxon>Tracheophyta</taxon>
        <taxon>Spermatophyta</taxon>
        <taxon>Magnoliopsida</taxon>
        <taxon>eudicotyledons</taxon>
        <taxon>Gunneridae</taxon>
        <taxon>Pentapetalae</taxon>
        <taxon>rosids</taxon>
        <taxon>malvids</taxon>
        <taxon>Malvales</taxon>
        <taxon>Malvaceae</taxon>
        <taxon>Malvoideae</taxon>
        <taxon>Hibiscus</taxon>
    </lineage>
</organism>
<comment type="caution">
    <text evidence="7">The sequence shown here is derived from an EMBL/GenBank/DDBJ whole genome shotgun (WGS) entry which is preliminary data.</text>
</comment>
<keyword evidence="4 6" id="KW-0964">Secreted</keyword>
<dbReference type="PANTHER" id="PTHR31232">
    <property type="match status" value="1"/>
</dbReference>
<evidence type="ECO:0000313" key="7">
    <source>
        <dbReference type="EMBL" id="KAK9042368.1"/>
    </source>
</evidence>
<name>A0ABR2TYT4_9ROSI</name>
<evidence type="ECO:0000256" key="3">
    <source>
        <dbReference type="ARBA" id="ARBA00022471"/>
    </source>
</evidence>
<evidence type="ECO:0000256" key="4">
    <source>
        <dbReference type="ARBA" id="ARBA00022525"/>
    </source>
</evidence>
<evidence type="ECO:0000256" key="5">
    <source>
        <dbReference type="ARBA" id="ARBA00022729"/>
    </source>
</evidence>
<sequence length="87" mass="10022">MNPWQIKWECLLSLTLLLVGSEGKDDVWDFLVSRTTVVIKNNVQPETDLTIHCKSEDDDLKARVLPYNGYFKFDFIPMSLNEATLSD</sequence>
<comment type="subcellular location">
    <subcellularLocation>
        <location evidence="1 6">Secreted</location>
    </subcellularLocation>
</comment>
<evidence type="ECO:0000256" key="1">
    <source>
        <dbReference type="ARBA" id="ARBA00004613"/>
    </source>
</evidence>